<evidence type="ECO:0000313" key="4">
    <source>
        <dbReference type="EMBL" id="KEH30182.1"/>
    </source>
</evidence>
<dbReference type="GO" id="GO:0004105">
    <property type="term" value="F:choline-phosphate cytidylyltransferase activity"/>
    <property type="evidence" value="ECO:0000318"/>
    <property type="project" value="GO_Central"/>
</dbReference>
<dbReference type="PANTHER" id="PTHR10739:SF13">
    <property type="entry name" value="CHOLINE-PHOSPHATE CYTIDYLYLTRANSFERASE"/>
    <property type="match status" value="1"/>
</dbReference>
<dbReference type="AlphaFoldDB" id="A0A072UKE0"/>
<sequence length="471" mass="54499">MNEQDDSEVGKNDKPVHVYADGIYDLFHFGHARSLEQSQEIVSKYILVGCCSDEITHKSSLTSIKLTMWHKMLFLYADTSGAGKDVYEFVKAIGKFKETKRTFRSKHPRLFSISNQKDSMVGDIGEVVGSSREWHFEWRRDFFDWEEQLFANLLVDLEGMTWSHEEDRWKWGLEESGMFSVKSTYGKLEGLVSREELWSETDKSVFSKIWKSPAPSRVVAFSFVIEFQQGLILRSCRGDGLWIESLCLRVCTMNGAGAQGNVFCVWFNYVGAVRFKGDGGCYWFPNSSSCFSLLLCPLLRGISIACLFFLFFVMGSGKKETKRTEGISTSDIIMRIIKDYNQYVMRNLDCGYSRKELGVSYVKEKRLRMNMGLKKLRERVKKQQETVGKKIGTVRRIAGMNRTEWVENADRLVAGFLEMFEEGYHKMGTAIRDRIQEQLKAQQIKSLLYDEWDDNVDDEFYEDESVEYYSG</sequence>
<dbReference type="GO" id="GO:0031210">
    <property type="term" value="F:phosphatidylcholine binding"/>
    <property type="evidence" value="ECO:0000318"/>
    <property type="project" value="GO_Central"/>
</dbReference>
<keyword evidence="6" id="KW-1185">Reference proteome</keyword>
<organism evidence="4 6">
    <name type="scientific">Medicago truncatula</name>
    <name type="common">Barrel medic</name>
    <name type="synonym">Medicago tribuloides</name>
    <dbReference type="NCBI Taxonomy" id="3880"/>
    <lineage>
        <taxon>Eukaryota</taxon>
        <taxon>Viridiplantae</taxon>
        <taxon>Streptophyta</taxon>
        <taxon>Embryophyta</taxon>
        <taxon>Tracheophyta</taxon>
        <taxon>Spermatophyta</taxon>
        <taxon>Magnoliopsida</taxon>
        <taxon>eudicotyledons</taxon>
        <taxon>Gunneridae</taxon>
        <taxon>Pentapetalae</taxon>
        <taxon>rosids</taxon>
        <taxon>fabids</taxon>
        <taxon>Fabales</taxon>
        <taxon>Fabaceae</taxon>
        <taxon>Papilionoideae</taxon>
        <taxon>50 kb inversion clade</taxon>
        <taxon>NPAAA clade</taxon>
        <taxon>Hologalegina</taxon>
        <taxon>IRL clade</taxon>
        <taxon>Trifolieae</taxon>
        <taxon>Medicago</taxon>
    </lineage>
</organism>
<accession>A0A072UKE0</accession>
<evidence type="ECO:0000259" key="3">
    <source>
        <dbReference type="Pfam" id="PF01467"/>
    </source>
</evidence>
<feature type="domain" description="Cytidyltransferase-like" evidence="3">
    <location>
        <begin position="19"/>
        <end position="64"/>
    </location>
</feature>
<keyword evidence="2" id="KW-0812">Transmembrane</keyword>
<dbReference type="Gene3D" id="3.40.50.620">
    <property type="entry name" value="HUPs"/>
    <property type="match status" value="2"/>
</dbReference>
<dbReference type="EnsemblPlants" id="KEH30182">
    <property type="protein sequence ID" value="KEH30182"/>
    <property type="gene ID" value="MTR_4g064813"/>
</dbReference>
<keyword evidence="2" id="KW-0472">Membrane</keyword>
<dbReference type="PANTHER" id="PTHR10739">
    <property type="entry name" value="CYTIDYLYLTRANSFERASE"/>
    <property type="match status" value="1"/>
</dbReference>
<evidence type="ECO:0000313" key="6">
    <source>
        <dbReference type="Proteomes" id="UP000002051"/>
    </source>
</evidence>
<evidence type="ECO:0000256" key="2">
    <source>
        <dbReference type="SAM" id="Phobius"/>
    </source>
</evidence>
<reference evidence="4 6" key="1">
    <citation type="journal article" date="2011" name="Nature">
        <title>The Medicago genome provides insight into the evolution of rhizobial symbioses.</title>
        <authorList>
            <person name="Young N.D."/>
            <person name="Debelle F."/>
            <person name="Oldroyd G.E."/>
            <person name="Geurts R."/>
            <person name="Cannon S.B."/>
            <person name="Udvardi M.K."/>
            <person name="Benedito V.A."/>
            <person name="Mayer K.F."/>
            <person name="Gouzy J."/>
            <person name="Schoof H."/>
            <person name="Van de Peer Y."/>
            <person name="Proost S."/>
            <person name="Cook D.R."/>
            <person name="Meyers B.C."/>
            <person name="Spannagl M."/>
            <person name="Cheung F."/>
            <person name="De Mita S."/>
            <person name="Krishnakumar V."/>
            <person name="Gundlach H."/>
            <person name="Zhou S."/>
            <person name="Mudge J."/>
            <person name="Bharti A.K."/>
            <person name="Murray J.D."/>
            <person name="Naoumkina M.A."/>
            <person name="Rosen B."/>
            <person name="Silverstein K.A."/>
            <person name="Tang H."/>
            <person name="Rombauts S."/>
            <person name="Zhao P.X."/>
            <person name="Zhou P."/>
            <person name="Barbe V."/>
            <person name="Bardou P."/>
            <person name="Bechner M."/>
            <person name="Bellec A."/>
            <person name="Berger A."/>
            <person name="Berges H."/>
            <person name="Bidwell S."/>
            <person name="Bisseling T."/>
            <person name="Choisne N."/>
            <person name="Couloux A."/>
            <person name="Denny R."/>
            <person name="Deshpande S."/>
            <person name="Dai X."/>
            <person name="Doyle J.J."/>
            <person name="Dudez A.M."/>
            <person name="Farmer A.D."/>
            <person name="Fouteau S."/>
            <person name="Franken C."/>
            <person name="Gibelin C."/>
            <person name="Gish J."/>
            <person name="Goldstein S."/>
            <person name="Gonzalez A.J."/>
            <person name="Green P.J."/>
            <person name="Hallab A."/>
            <person name="Hartog M."/>
            <person name="Hua A."/>
            <person name="Humphray S.J."/>
            <person name="Jeong D.H."/>
            <person name="Jing Y."/>
            <person name="Jocker A."/>
            <person name="Kenton S.M."/>
            <person name="Kim D.J."/>
            <person name="Klee K."/>
            <person name="Lai H."/>
            <person name="Lang C."/>
            <person name="Lin S."/>
            <person name="Macmil S.L."/>
            <person name="Magdelenat G."/>
            <person name="Matthews L."/>
            <person name="McCorrison J."/>
            <person name="Monaghan E.L."/>
            <person name="Mun J.H."/>
            <person name="Najar F.Z."/>
            <person name="Nicholson C."/>
            <person name="Noirot C."/>
            <person name="O'Bleness M."/>
            <person name="Paule C.R."/>
            <person name="Poulain J."/>
            <person name="Prion F."/>
            <person name="Qin B."/>
            <person name="Qu C."/>
            <person name="Retzel E.F."/>
            <person name="Riddle C."/>
            <person name="Sallet E."/>
            <person name="Samain S."/>
            <person name="Samson N."/>
            <person name="Sanders I."/>
            <person name="Saurat O."/>
            <person name="Scarpelli C."/>
            <person name="Schiex T."/>
            <person name="Segurens B."/>
            <person name="Severin A.J."/>
            <person name="Sherrier D.J."/>
            <person name="Shi R."/>
            <person name="Sims S."/>
            <person name="Singer S.R."/>
            <person name="Sinharoy S."/>
            <person name="Sterck L."/>
            <person name="Viollet A."/>
            <person name="Wang B.B."/>
            <person name="Wang K."/>
            <person name="Wang M."/>
            <person name="Wang X."/>
            <person name="Warfsmann J."/>
            <person name="Weissenbach J."/>
            <person name="White D.D."/>
            <person name="White J.D."/>
            <person name="Wiley G.B."/>
            <person name="Wincker P."/>
            <person name="Xing Y."/>
            <person name="Yang L."/>
            <person name="Yao Z."/>
            <person name="Ying F."/>
            <person name="Zhai J."/>
            <person name="Zhou L."/>
            <person name="Zuber A."/>
            <person name="Denarie J."/>
            <person name="Dixon R.A."/>
            <person name="May G.D."/>
            <person name="Schwartz D.C."/>
            <person name="Rogers J."/>
            <person name="Quetier F."/>
            <person name="Town C.D."/>
            <person name="Roe B.A."/>
        </authorList>
    </citation>
    <scope>NUCLEOTIDE SEQUENCE [LARGE SCALE GENOMIC DNA]</scope>
    <source>
        <strain evidence="4">A17</strain>
        <strain evidence="5 6">cv. Jemalong A17</strain>
    </source>
</reference>
<evidence type="ECO:0000313" key="5">
    <source>
        <dbReference type="EnsemblPlants" id="KEH30182"/>
    </source>
</evidence>
<dbReference type="SUPFAM" id="SSF52374">
    <property type="entry name" value="Nucleotidylyl transferase"/>
    <property type="match status" value="1"/>
</dbReference>
<dbReference type="Pfam" id="PF01467">
    <property type="entry name" value="CTP_transf_like"/>
    <property type="match status" value="1"/>
</dbReference>
<name>A0A072UKE0_MEDTR</name>
<keyword evidence="4" id="KW-0808">Transferase</keyword>
<dbReference type="EC" id="2.7.7.15" evidence="1"/>
<keyword evidence="4" id="KW-0548">Nucleotidyltransferase</keyword>
<dbReference type="InterPro" id="IPR014729">
    <property type="entry name" value="Rossmann-like_a/b/a_fold"/>
</dbReference>
<protein>
    <recommendedName>
        <fullName evidence="1">choline-phosphate cytidylyltransferase</fullName>
        <ecNumber evidence="1">2.7.7.15</ecNumber>
    </recommendedName>
</protein>
<dbReference type="NCBIfam" id="TIGR00125">
    <property type="entry name" value="cyt_tran_rel"/>
    <property type="match status" value="1"/>
</dbReference>
<dbReference type="InterPro" id="IPR004821">
    <property type="entry name" value="Cyt_trans-like"/>
</dbReference>
<proteinExistence type="predicted"/>
<evidence type="ECO:0000256" key="1">
    <source>
        <dbReference type="ARBA" id="ARBA00026101"/>
    </source>
</evidence>
<reference evidence="5" key="3">
    <citation type="submission" date="2015-04" db="UniProtKB">
        <authorList>
            <consortium name="EnsemblPlants"/>
        </authorList>
    </citation>
    <scope>IDENTIFICATION</scope>
    <source>
        <strain evidence="5">cv. Jemalong A17</strain>
    </source>
</reference>
<dbReference type="InterPro" id="IPR045049">
    <property type="entry name" value="Pcy1-like"/>
</dbReference>
<dbReference type="STRING" id="3880.A0A072UKE0"/>
<feature type="transmembrane region" description="Helical" evidence="2">
    <location>
        <begin position="291"/>
        <end position="313"/>
    </location>
</feature>
<dbReference type="EMBL" id="CM001220">
    <property type="protein sequence ID" value="KEH30182.1"/>
    <property type="molecule type" value="Genomic_DNA"/>
</dbReference>
<reference evidence="4 6" key="2">
    <citation type="journal article" date="2014" name="BMC Genomics">
        <title>An improved genome release (version Mt4.0) for the model legume Medicago truncatula.</title>
        <authorList>
            <person name="Tang H."/>
            <person name="Krishnakumar V."/>
            <person name="Bidwell S."/>
            <person name="Rosen B."/>
            <person name="Chan A."/>
            <person name="Zhou S."/>
            <person name="Gentzbittel L."/>
            <person name="Childs K.L."/>
            <person name="Yandell M."/>
            <person name="Gundlach H."/>
            <person name="Mayer K.F."/>
            <person name="Schwartz D.C."/>
            <person name="Town C.D."/>
        </authorList>
    </citation>
    <scope>GENOME REANNOTATION</scope>
    <source>
        <strain evidence="4">A17</strain>
        <strain evidence="5 6">cv. Jemalong A17</strain>
    </source>
</reference>
<gene>
    <name evidence="4" type="ordered locus">MTR_4g064813</name>
</gene>
<dbReference type="Proteomes" id="UP000002051">
    <property type="component" value="Chromosome 4"/>
</dbReference>
<dbReference type="HOGENOM" id="CLU_580579_0_0_1"/>
<keyword evidence="2" id="KW-1133">Transmembrane helix</keyword>